<name>X6N085_RETFI</name>
<accession>X6N085</accession>
<evidence type="ECO:0000256" key="1">
    <source>
        <dbReference type="SAM" id="MobiDB-lite"/>
    </source>
</evidence>
<comment type="caution">
    <text evidence="2">The sequence shown here is derived from an EMBL/GenBank/DDBJ whole genome shotgun (WGS) entry which is preliminary data.</text>
</comment>
<dbReference type="Gene3D" id="3.40.140.10">
    <property type="entry name" value="Cytidine Deaminase, domain 2"/>
    <property type="match status" value="1"/>
</dbReference>
<sequence>MILSIHKYFKIKTEKHALNLKAKSYLYVFPIDKKDKIFLIVNVKKQEPQTQTFLRDLNKFSLLSIMLNKEKNLLEKNEEEKMVDVELDPLVFKLHYASHNKNNRANVPPIVYTTISHLQQHCLEERRQKYQEKLPKQGAPQRLSCSPGCQDTWSTASTISTASATESTCSSSPKRGRTSISFPTKKHKSKSHVSIENVSIYAANRSKRRKKLGLNHISPLKNKNIQLCAFIIKGGKRITPIRFCGMASPKLHQFLNLFLTFFFFCWHKRVESGVEISKENFFFVCLFVFHNLSLLYRVVRAHSNFHKLLSKLGDNISNMVTRHAEIGAINGLPPKCRQFRYLKRCTLVVIRFIEPPPQKKWARLFNEKVDDCESELDLQLGCSRPCTQCLSVLRGLHIRSVVYCNEKGELVNESPFQIQGASYSGGTKAFIEQW</sequence>
<proteinExistence type="predicted"/>
<organism evidence="2 3">
    <name type="scientific">Reticulomyxa filosa</name>
    <dbReference type="NCBI Taxonomy" id="46433"/>
    <lineage>
        <taxon>Eukaryota</taxon>
        <taxon>Sar</taxon>
        <taxon>Rhizaria</taxon>
        <taxon>Retaria</taxon>
        <taxon>Foraminifera</taxon>
        <taxon>Monothalamids</taxon>
        <taxon>Reticulomyxidae</taxon>
        <taxon>Reticulomyxa</taxon>
    </lineage>
</organism>
<dbReference type="Proteomes" id="UP000023152">
    <property type="component" value="Unassembled WGS sequence"/>
</dbReference>
<dbReference type="AlphaFoldDB" id="X6N085"/>
<reference evidence="2 3" key="1">
    <citation type="journal article" date="2013" name="Curr. Biol.">
        <title>The Genome of the Foraminiferan Reticulomyxa filosa.</title>
        <authorList>
            <person name="Glockner G."/>
            <person name="Hulsmann N."/>
            <person name="Schleicher M."/>
            <person name="Noegel A.A."/>
            <person name="Eichinger L."/>
            <person name="Gallinger C."/>
            <person name="Pawlowski J."/>
            <person name="Sierra R."/>
            <person name="Euteneuer U."/>
            <person name="Pillet L."/>
            <person name="Moustafa A."/>
            <person name="Platzer M."/>
            <person name="Groth M."/>
            <person name="Szafranski K."/>
            <person name="Schliwa M."/>
        </authorList>
    </citation>
    <scope>NUCLEOTIDE SEQUENCE [LARGE SCALE GENOMIC DNA]</scope>
</reference>
<feature type="region of interest" description="Disordered" evidence="1">
    <location>
        <begin position="164"/>
        <end position="188"/>
    </location>
</feature>
<dbReference type="EMBL" id="ASPP01013654">
    <property type="protein sequence ID" value="ETO19456.1"/>
    <property type="molecule type" value="Genomic_DNA"/>
</dbReference>
<keyword evidence="3" id="KW-1185">Reference proteome</keyword>
<evidence type="ECO:0000313" key="3">
    <source>
        <dbReference type="Proteomes" id="UP000023152"/>
    </source>
</evidence>
<protein>
    <submittedName>
        <fullName evidence="2">Uncharacterized protein</fullName>
    </submittedName>
</protein>
<gene>
    <name evidence="2" type="ORF">RFI_17775</name>
</gene>
<evidence type="ECO:0000313" key="2">
    <source>
        <dbReference type="EMBL" id="ETO19456.1"/>
    </source>
</evidence>